<dbReference type="Pfam" id="PF03102">
    <property type="entry name" value="NeuB"/>
    <property type="match status" value="1"/>
</dbReference>
<evidence type="ECO:0000313" key="2">
    <source>
        <dbReference type="EMBL" id="SVE19806.1"/>
    </source>
</evidence>
<dbReference type="EMBL" id="UINC01200771">
    <property type="protein sequence ID" value="SVE19806.1"/>
    <property type="molecule type" value="Genomic_DNA"/>
</dbReference>
<dbReference type="GO" id="GO:0016051">
    <property type="term" value="P:carbohydrate biosynthetic process"/>
    <property type="evidence" value="ECO:0007669"/>
    <property type="project" value="InterPro"/>
</dbReference>
<dbReference type="InterPro" id="IPR051690">
    <property type="entry name" value="PseI-like"/>
</dbReference>
<dbReference type="InterPro" id="IPR013132">
    <property type="entry name" value="PseI/NeuA/B-like_N"/>
</dbReference>
<dbReference type="SUPFAM" id="SSF51569">
    <property type="entry name" value="Aldolase"/>
    <property type="match status" value="1"/>
</dbReference>
<organism evidence="2">
    <name type="scientific">marine metagenome</name>
    <dbReference type="NCBI Taxonomy" id="408172"/>
    <lineage>
        <taxon>unclassified sequences</taxon>
        <taxon>metagenomes</taxon>
        <taxon>ecological metagenomes</taxon>
    </lineage>
</organism>
<reference evidence="2" key="1">
    <citation type="submission" date="2018-05" db="EMBL/GenBank/DDBJ databases">
        <authorList>
            <person name="Lanie J.A."/>
            <person name="Ng W.-L."/>
            <person name="Kazmierczak K.M."/>
            <person name="Andrzejewski T.M."/>
            <person name="Davidsen T.M."/>
            <person name="Wayne K.J."/>
            <person name="Tettelin H."/>
            <person name="Glass J.I."/>
            <person name="Rusch D."/>
            <person name="Podicherti R."/>
            <person name="Tsui H.-C.T."/>
            <person name="Winkler M.E."/>
        </authorList>
    </citation>
    <scope>NUCLEOTIDE SEQUENCE</scope>
</reference>
<gene>
    <name evidence="2" type="ORF">METZ01_LOCUS472660</name>
</gene>
<proteinExistence type="predicted"/>
<feature type="domain" description="PseI/NeuA/B-like" evidence="1">
    <location>
        <begin position="30"/>
        <end position="245"/>
    </location>
</feature>
<dbReference type="GO" id="GO:0047444">
    <property type="term" value="F:N-acylneuraminate-9-phosphate synthase activity"/>
    <property type="evidence" value="ECO:0007669"/>
    <property type="project" value="TreeGrafter"/>
</dbReference>
<feature type="non-terminal residue" evidence="2">
    <location>
        <position position="245"/>
    </location>
</feature>
<dbReference type="Gene3D" id="3.20.20.70">
    <property type="entry name" value="Aldolase class I"/>
    <property type="match status" value="1"/>
</dbReference>
<dbReference type="PANTHER" id="PTHR42966">
    <property type="entry name" value="N-ACETYLNEURAMINATE SYNTHASE"/>
    <property type="match status" value="1"/>
</dbReference>
<evidence type="ECO:0000259" key="1">
    <source>
        <dbReference type="Pfam" id="PF03102"/>
    </source>
</evidence>
<sequence>KIIKTNIVPSIFIAEAGINHDGSLEKAKQMVDIAVEANADYVKFQSFKADKLVTAQALTSSYIDKGSHSGESFRDLLARLELNEQSHRELKNYCDEKGIKFLSTAFDNDSFDFLLELGIDTVKVASGCLTNLPLLRYMAKSQLPMIVSTGMATLGEIEDAIEAIEETGNNNITLLHCISWYPADFETTNLLFMMTLKEAFGYPVGYSDHTLGINMSIAARALGATILEKHFTLEKEDFGPDHSAS</sequence>
<dbReference type="AlphaFoldDB" id="A0A383BHY4"/>
<accession>A0A383BHY4</accession>
<dbReference type="InterPro" id="IPR013785">
    <property type="entry name" value="Aldolase_TIM"/>
</dbReference>
<feature type="non-terminal residue" evidence="2">
    <location>
        <position position="1"/>
    </location>
</feature>
<dbReference type="PANTHER" id="PTHR42966:SF1">
    <property type="entry name" value="SIALIC ACID SYNTHASE"/>
    <property type="match status" value="1"/>
</dbReference>
<protein>
    <recommendedName>
        <fullName evidence="1">PseI/NeuA/B-like domain-containing protein</fullName>
    </recommendedName>
</protein>
<name>A0A383BHY4_9ZZZZ</name>